<sequence length="74" mass="8679">AIYEIVENIRKNLINADVKKPYLSNHSQRTFNRFKNRDSLPLLMPPTWSWHASDANSMGKFPNNLPKKILDRNL</sequence>
<name>A0ACA9QT50_9GLOM</name>
<comment type="caution">
    <text evidence="1">The sequence shown here is derived from an EMBL/GenBank/DDBJ whole genome shotgun (WGS) entry which is preliminary data.</text>
</comment>
<reference evidence="1" key="1">
    <citation type="submission" date="2021-06" db="EMBL/GenBank/DDBJ databases">
        <authorList>
            <person name="Kallberg Y."/>
            <person name="Tangrot J."/>
            <person name="Rosling A."/>
        </authorList>
    </citation>
    <scope>NUCLEOTIDE SEQUENCE</scope>
    <source>
        <strain evidence="1">MA461A</strain>
    </source>
</reference>
<feature type="non-terminal residue" evidence="1">
    <location>
        <position position="1"/>
    </location>
</feature>
<protein>
    <submittedName>
        <fullName evidence="1">2267_t:CDS:1</fullName>
    </submittedName>
</protein>
<keyword evidence="2" id="KW-1185">Reference proteome</keyword>
<dbReference type="EMBL" id="CAJVQC010037434">
    <property type="protein sequence ID" value="CAG8763836.1"/>
    <property type="molecule type" value="Genomic_DNA"/>
</dbReference>
<accession>A0ACA9QT50</accession>
<dbReference type="Proteomes" id="UP000789920">
    <property type="component" value="Unassembled WGS sequence"/>
</dbReference>
<organism evidence="1 2">
    <name type="scientific">Racocetra persica</name>
    <dbReference type="NCBI Taxonomy" id="160502"/>
    <lineage>
        <taxon>Eukaryota</taxon>
        <taxon>Fungi</taxon>
        <taxon>Fungi incertae sedis</taxon>
        <taxon>Mucoromycota</taxon>
        <taxon>Glomeromycotina</taxon>
        <taxon>Glomeromycetes</taxon>
        <taxon>Diversisporales</taxon>
        <taxon>Gigasporaceae</taxon>
        <taxon>Racocetra</taxon>
    </lineage>
</organism>
<proteinExistence type="predicted"/>
<gene>
    <name evidence="1" type="ORF">RPERSI_LOCUS15551</name>
</gene>
<evidence type="ECO:0000313" key="2">
    <source>
        <dbReference type="Proteomes" id="UP000789920"/>
    </source>
</evidence>
<evidence type="ECO:0000313" key="1">
    <source>
        <dbReference type="EMBL" id="CAG8763836.1"/>
    </source>
</evidence>